<organism evidence="2 3">
    <name type="scientific">Protaetiibacter larvae</name>
    <dbReference type="NCBI Taxonomy" id="2592654"/>
    <lineage>
        <taxon>Bacteria</taxon>
        <taxon>Bacillati</taxon>
        <taxon>Actinomycetota</taxon>
        <taxon>Actinomycetes</taxon>
        <taxon>Micrococcales</taxon>
        <taxon>Microbacteriaceae</taxon>
        <taxon>Protaetiibacter</taxon>
    </lineage>
</organism>
<dbReference type="InterPro" id="IPR036849">
    <property type="entry name" value="Enolase-like_C_sf"/>
</dbReference>
<dbReference type="InterPro" id="IPR034593">
    <property type="entry name" value="DgoD-like"/>
</dbReference>
<keyword evidence="3" id="KW-1185">Reference proteome</keyword>
<evidence type="ECO:0000313" key="3">
    <source>
        <dbReference type="Proteomes" id="UP000322159"/>
    </source>
</evidence>
<dbReference type="SFLD" id="SFLDS00001">
    <property type="entry name" value="Enolase"/>
    <property type="match status" value="1"/>
</dbReference>
<dbReference type="InterPro" id="IPR029017">
    <property type="entry name" value="Enolase-like_N"/>
</dbReference>
<dbReference type="InterPro" id="IPR018110">
    <property type="entry name" value="Mandel_Rmase/mucon_lact_enz_CS"/>
</dbReference>
<dbReference type="InterPro" id="IPR013341">
    <property type="entry name" value="Mandelate_racemase_N_dom"/>
</dbReference>
<reference evidence="2 3" key="1">
    <citation type="submission" date="2019-09" db="EMBL/GenBank/DDBJ databases">
        <title>Genome sequencing of strain KACC 19322.</title>
        <authorList>
            <person name="Heo J."/>
            <person name="Kim S.-J."/>
            <person name="Kim J.-S."/>
            <person name="Hong S.-B."/>
            <person name="Kwon S.-W."/>
        </authorList>
    </citation>
    <scope>NUCLEOTIDE SEQUENCE [LARGE SCALE GENOMIC DNA]</scope>
    <source>
        <strain evidence="2 3">KACC 19322</strain>
    </source>
</reference>
<evidence type="ECO:0000313" key="2">
    <source>
        <dbReference type="EMBL" id="QEO08960.1"/>
    </source>
</evidence>
<name>A0A5C1Y5H7_9MICO</name>
<dbReference type="PANTHER" id="PTHR48080">
    <property type="entry name" value="D-GALACTONATE DEHYDRATASE-RELATED"/>
    <property type="match status" value="1"/>
</dbReference>
<dbReference type="NCBIfam" id="NF011654">
    <property type="entry name" value="PRK15072.1"/>
    <property type="match status" value="1"/>
</dbReference>
<dbReference type="Pfam" id="PF02746">
    <property type="entry name" value="MR_MLE_N"/>
    <property type="match status" value="1"/>
</dbReference>
<dbReference type="RefSeq" id="WP_149324391.1">
    <property type="nucleotide sequence ID" value="NZ_CP043504.1"/>
</dbReference>
<dbReference type="GO" id="GO:0009063">
    <property type="term" value="P:amino acid catabolic process"/>
    <property type="evidence" value="ECO:0007669"/>
    <property type="project" value="InterPro"/>
</dbReference>
<dbReference type="NCBIfam" id="NF043051">
    <property type="entry name" value="ManoateDhtManD"/>
    <property type="match status" value="1"/>
</dbReference>
<dbReference type="Gene3D" id="3.20.20.120">
    <property type="entry name" value="Enolase-like C-terminal domain"/>
    <property type="match status" value="1"/>
</dbReference>
<dbReference type="SFLD" id="SFLDG00033">
    <property type="entry name" value="mannonate_dehydratase"/>
    <property type="match status" value="1"/>
</dbReference>
<dbReference type="Proteomes" id="UP000322159">
    <property type="component" value="Chromosome"/>
</dbReference>
<proteinExistence type="predicted"/>
<dbReference type="InterPro" id="IPR013342">
    <property type="entry name" value="Mandelate_racemase_C"/>
</dbReference>
<dbReference type="InterPro" id="IPR034589">
    <property type="entry name" value="D-mannonate_dehydratase-like"/>
</dbReference>
<dbReference type="OrthoDB" id="9802699at2"/>
<dbReference type="GO" id="GO:0016052">
    <property type="term" value="P:carbohydrate catabolic process"/>
    <property type="evidence" value="ECO:0007669"/>
    <property type="project" value="UniProtKB-ARBA"/>
</dbReference>
<accession>A0A5C1Y5H7</accession>
<dbReference type="InterPro" id="IPR029065">
    <property type="entry name" value="Enolase_C-like"/>
</dbReference>
<dbReference type="Gene3D" id="3.30.390.10">
    <property type="entry name" value="Enolase-like, N-terminal domain"/>
    <property type="match status" value="1"/>
</dbReference>
<dbReference type="KEGG" id="lyk:FLP23_02375"/>
<dbReference type="PROSITE" id="PS00908">
    <property type="entry name" value="MR_MLE_1"/>
    <property type="match status" value="1"/>
</dbReference>
<evidence type="ECO:0000259" key="1">
    <source>
        <dbReference type="SMART" id="SM00922"/>
    </source>
</evidence>
<sequence>MPSPTTITAVDVLVTSPGRNFVTLRITTADGVVGLGDATLNGRELAVAATLRDHIVPLLLGQDAHRIEDTWQFLYRSVYWRRGPVTMTAIAAVDVALWDIKAKLAGMPLYQLLGGASRSGVLAYAHASGRDVPALLDSVRQRIEEGFRAIRIQTSVPGVRTVYGVSSAPSPTGRYSYEPAKRGPLPAEEDWDSQAYLRHIPGVFETVRAEFGAELPLLHDAHHRLTPIQAARLGTDLEPYRLFWLEDVTPAENQEALRLVRQHTTTPLAIGEIFNTVWDYQTIIREQLIDYVRSSVVHAGGITGLRRILDYAAQYQVKSGMHGPTDISPVGMAAATHLSLAIHNFGIQEYMQHDPITSEVFRTSFTFTDGLLHPGEEPGLGVEYDEDAAERFPYERAYLPFARLADGTIHDW</sequence>
<dbReference type="EMBL" id="CP043504">
    <property type="protein sequence ID" value="QEO08960.1"/>
    <property type="molecule type" value="Genomic_DNA"/>
</dbReference>
<dbReference type="GO" id="GO:0000287">
    <property type="term" value="F:magnesium ion binding"/>
    <property type="evidence" value="ECO:0007669"/>
    <property type="project" value="UniProtKB-ARBA"/>
</dbReference>
<dbReference type="Pfam" id="PF13378">
    <property type="entry name" value="MR_MLE_C"/>
    <property type="match status" value="1"/>
</dbReference>
<protein>
    <submittedName>
        <fullName evidence="2">D-galactonate dehydratase family protein</fullName>
    </submittedName>
</protein>
<dbReference type="SUPFAM" id="SSF51604">
    <property type="entry name" value="Enolase C-terminal domain-like"/>
    <property type="match status" value="1"/>
</dbReference>
<dbReference type="SUPFAM" id="SSF54826">
    <property type="entry name" value="Enolase N-terminal domain-like"/>
    <property type="match status" value="1"/>
</dbReference>
<dbReference type="AlphaFoldDB" id="A0A5C1Y5H7"/>
<feature type="domain" description="Mandelate racemase/muconate lactonizing enzyme C-terminal" evidence="1">
    <location>
        <begin position="132"/>
        <end position="267"/>
    </location>
</feature>
<dbReference type="GO" id="GO:0008927">
    <property type="term" value="F:mannonate dehydratase activity"/>
    <property type="evidence" value="ECO:0007669"/>
    <property type="project" value="UniProtKB-ARBA"/>
</dbReference>
<dbReference type="SMART" id="SM00922">
    <property type="entry name" value="MR_MLE"/>
    <property type="match status" value="1"/>
</dbReference>
<dbReference type="PANTHER" id="PTHR48080:SF6">
    <property type="entry name" value="STARVATION-SENSING PROTEIN RSPA"/>
    <property type="match status" value="1"/>
</dbReference>
<gene>
    <name evidence="2" type="ORF">FLP23_02375</name>
</gene>